<dbReference type="GO" id="GO:0004733">
    <property type="term" value="F:pyridoxamine phosphate oxidase activity"/>
    <property type="evidence" value="ECO:0007669"/>
    <property type="project" value="InterPro"/>
</dbReference>
<feature type="domain" description="Pyridoxamine 5'-phosphate oxidase Alr4036 family FMN-binding" evidence="1">
    <location>
        <begin position="29"/>
        <end position="101"/>
    </location>
</feature>
<dbReference type="InterPro" id="IPR000659">
    <property type="entry name" value="Pyridox_Oxase"/>
</dbReference>
<dbReference type="PANTHER" id="PTHR10851">
    <property type="entry name" value="PYRIDOXINE-5-PHOSPHATE OXIDASE"/>
    <property type="match status" value="1"/>
</dbReference>
<name>A0A951J1D6_9BACT</name>
<dbReference type="Pfam" id="PF12766">
    <property type="entry name" value="Pyridox_oxase_2"/>
    <property type="match status" value="1"/>
</dbReference>
<sequence>MLIKPEDSLKNVFQDIKHELNRGVLDKKHPFRFLILSSQGIEGVESRYVVLRKVKEDLTLTVFADYRTTKIQHIKTNPKVALLFYHPVKRIQIRIQAEVIVHFNNEVTEDFWQNVQGEGRKAYHSKLAPGKEIDNPNQGHDWHENMTGQGYFCVLELKPVEIEALQLNGLEHLRAKFDFLEGSWIGKWLVP</sequence>
<dbReference type="AlphaFoldDB" id="A0A951J1D6"/>
<organism evidence="2 3">
    <name type="scientific">Arthrospiribacter ruber</name>
    <dbReference type="NCBI Taxonomy" id="2487934"/>
    <lineage>
        <taxon>Bacteria</taxon>
        <taxon>Pseudomonadati</taxon>
        <taxon>Bacteroidota</taxon>
        <taxon>Cytophagia</taxon>
        <taxon>Cytophagales</taxon>
        <taxon>Cyclobacteriaceae</taxon>
        <taxon>Arthrospiribacter</taxon>
    </lineage>
</organism>
<dbReference type="PANTHER" id="PTHR10851:SF3">
    <property type="entry name" value="PYRIDOXINE_PYRIDOXAMINE 5'-PHOSPHATE OXIDASE 2"/>
    <property type="match status" value="1"/>
</dbReference>
<evidence type="ECO:0000313" key="3">
    <source>
        <dbReference type="Proteomes" id="UP000727490"/>
    </source>
</evidence>
<comment type="caution">
    <text evidence="2">The sequence shown here is derived from an EMBL/GenBank/DDBJ whole genome shotgun (WGS) entry which is preliminary data.</text>
</comment>
<accession>A0A951J1D6</accession>
<dbReference type="EMBL" id="RPHB01000011">
    <property type="protein sequence ID" value="MBW3470129.1"/>
    <property type="molecule type" value="Genomic_DNA"/>
</dbReference>
<reference evidence="2 3" key="1">
    <citation type="journal article" date="2020" name="Syst. Appl. Microbiol.">
        <title>Arthrospiribacter ruber gen. nov., sp. nov., a novel bacterium isolated from Arthrospira cultures.</title>
        <authorList>
            <person name="Waleron M."/>
            <person name="Misztak A."/>
            <person name="Waleron M.M."/>
            <person name="Furmaniak M."/>
            <person name="Mrozik A."/>
            <person name="Waleron K."/>
        </authorList>
    </citation>
    <scope>NUCLEOTIDE SEQUENCE [LARGE SCALE GENOMIC DNA]</scope>
    <source>
        <strain evidence="2 3">DPMB0001</strain>
    </source>
</reference>
<evidence type="ECO:0000313" key="2">
    <source>
        <dbReference type="EMBL" id="MBW3470129.1"/>
    </source>
</evidence>
<dbReference type="GO" id="GO:0008615">
    <property type="term" value="P:pyridoxine biosynthetic process"/>
    <property type="evidence" value="ECO:0007669"/>
    <property type="project" value="InterPro"/>
</dbReference>
<gene>
    <name evidence="2" type="ORF">EGN73_20245</name>
</gene>
<proteinExistence type="predicted"/>
<dbReference type="Proteomes" id="UP000727490">
    <property type="component" value="Unassembled WGS sequence"/>
</dbReference>
<keyword evidence="3" id="KW-1185">Reference proteome</keyword>
<dbReference type="GO" id="GO:0010181">
    <property type="term" value="F:FMN binding"/>
    <property type="evidence" value="ECO:0007669"/>
    <property type="project" value="InterPro"/>
</dbReference>
<dbReference type="RefSeq" id="WP_219293729.1">
    <property type="nucleotide sequence ID" value="NZ_RPHB01000011.1"/>
</dbReference>
<protein>
    <submittedName>
        <fullName evidence="2">General stress protein</fullName>
    </submittedName>
</protein>
<dbReference type="InterPro" id="IPR024624">
    <property type="entry name" value="Pyridox_Oxase_Alr4036_FMN-bd"/>
</dbReference>
<evidence type="ECO:0000259" key="1">
    <source>
        <dbReference type="Pfam" id="PF12766"/>
    </source>
</evidence>